<dbReference type="OrthoDB" id="9803035at2"/>
<reference evidence="8" key="2">
    <citation type="journal article" date="2011" name="Stand. Genomic Sci.">
        <title>Complete genome sequence of Weeksella virosa type strain (9751T).</title>
        <authorList>
            <person name="Lang E."/>
            <person name="Teshima H."/>
            <person name="Lucas S."/>
            <person name="Lapidus A."/>
            <person name="Hammon N."/>
            <person name="Deshpande S."/>
            <person name="Nolan M."/>
            <person name="Cheng J."/>
            <person name="Pitluck S."/>
            <person name="Liolios K."/>
            <person name="Pagani I."/>
            <person name="Mikhailova N."/>
            <person name="Ivanova N."/>
            <person name="Mavromatis K."/>
            <person name="Pati A."/>
            <person name="Tapia R."/>
            <person name="Han C."/>
            <person name="Goodwin L."/>
            <person name="Chen A."/>
            <person name="Palaniappan K."/>
            <person name="Land M."/>
            <person name="Hauser L."/>
            <person name="Chang Y."/>
            <person name="Jeffries C."/>
            <person name="Brambilla E."/>
            <person name="Kopitz M."/>
            <person name="Rohde M."/>
            <person name="Goker M."/>
            <person name="Tindall B."/>
            <person name="Detter J."/>
            <person name="Woyke T."/>
            <person name="Bristow J."/>
            <person name="Eisen J."/>
            <person name="Markowitz V."/>
            <person name="Hugenholtz P."/>
            <person name="Klenk H."/>
            <person name="Kyrpides N."/>
        </authorList>
    </citation>
    <scope>NUCLEOTIDE SEQUENCE [LARGE SCALE GENOMIC DNA]</scope>
    <source>
        <strain evidence="8">ATCC 43766 / DSM 16922 / JCM 21250 / NBRC 16016 / NCTC 11634 / CL345/78</strain>
    </source>
</reference>
<evidence type="ECO:0000256" key="1">
    <source>
        <dbReference type="ARBA" id="ARBA00005189"/>
    </source>
</evidence>
<evidence type="ECO:0000256" key="2">
    <source>
        <dbReference type="ARBA" id="ARBA00022516"/>
    </source>
</evidence>
<comment type="pathway">
    <text evidence="1">Lipid metabolism.</text>
</comment>
<keyword evidence="8" id="KW-1185">Reference proteome</keyword>
<evidence type="ECO:0000259" key="6">
    <source>
        <dbReference type="SMART" id="SM00563"/>
    </source>
</evidence>
<dbReference type="STRING" id="865938.Weevi_0220"/>
<proteinExistence type="predicted"/>
<organism evidence="7 8">
    <name type="scientific">Weeksella virosa (strain ATCC 43766 / DSM 16922 / JCM 21250 / CCUG 30538 / CDC 9751 / IAM 14551 / NBRC 16016 / NCTC 11634 / CL345/78)</name>
    <dbReference type="NCBI Taxonomy" id="865938"/>
    <lineage>
        <taxon>Bacteria</taxon>
        <taxon>Pseudomonadati</taxon>
        <taxon>Bacteroidota</taxon>
        <taxon>Flavobacteriia</taxon>
        <taxon>Flavobacteriales</taxon>
        <taxon>Weeksellaceae</taxon>
        <taxon>Weeksella</taxon>
    </lineage>
</organism>
<evidence type="ECO:0000256" key="4">
    <source>
        <dbReference type="ARBA" id="ARBA00023098"/>
    </source>
</evidence>
<dbReference type="KEGG" id="wvi:Weevi_0220"/>
<keyword evidence="2" id="KW-0444">Lipid biosynthesis</keyword>
<dbReference type="GO" id="GO:0003841">
    <property type="term" value="F:1-acylglycerol-3-phosphate O-acyltransferase activity"/>
    <property type="evidence" value="ECO:0007669"/>
    <property type="project" value="TreeGrafter"/>
</dbReference>
<dbReference type="AlphaFoldDB" id="F0NXN5"/>
<keyword evidence="3" id="KW-0808">Transferase</keyword>
<evidence type="ECO:0000313" key="8">
    <source>
        <dbReference type="Proteomes" id="UP000008641"/>
    </source>
</evidence>
<dbReference type="SMART" id="SM00563">
    <property type="entry name" value="PlsC"/>
    <property type="match status" value="1"/>
</dbReference>
<dbReference type="PANTHER" id="PTHR10434:SF64">
    <property type="entry name" value="1-ACYL-SN-GLYCEROL-3-PHOSPHATE ACYLTRANSFERASE-RELATED"/>
    <property type="match status" value="1"/>
</dbReference>
<evidence type="ECO:0000256" key="5">
    <source>
        <dbReference type="ARBA" id="ARBA00023315"/>
    </source>
</evidence>
<reference evidence="7 8" key="1">
    <citation type="journal article" date="2011" name="Stand. Genomic Sci.">
        <title>Complete genome sequence of Weeksella virosa type strain (9751).</title>
        <authorList>
            <person name="Lang E."/>
            <person name="Teshima H."/>
            <person name="Lucas S."/>
            <person name="Lapidus A."/>
            <person name="Hammon N."/>
            <person name="Deshpande S."/>
            <person name="Nolan M."/>
            <person name="Cheng J.F."/>
            <person name="Pitluck S."/>
            <person name="Liolios K."/>
            <person name="Pagani I."/>
            <person name="Mikhailova N."/>
            <person name="Ivanova N."/>
            <person name="Mavromatis K."/>
            <person name="Pati A."/>
            <person name="Tapia R."/>
            <person name="Han C."/>
            <person name="Goodwin L."/>
            <person name="Chen A."/>
            <person name="Palaniappan K."/>
            <person name="Land M."/>
            <person name="Hauser L."/>
            <person name="Chang Y.J."/>
            <person name="Jeffries C.D."/>
            <person name="Brambilla E.M."/>
            <person name="Kopitz M."/>
            <person name="Rohde M."/>
            <person name="Goker M."/>
            <person name="Tindall B.J."/>
            <person name="Detter J.C."/>
            <person name="Woyke T."/>
            <person name="Bristow J."/>
            <person name="Eisen J.A."/>
            <person name="Markowitz V."/>
            <person name="Hugenholtz P."/>
            <person name="Klenk H.P."/>
            <person name="Kyrpides N.C."/>
        </authorList>
    </citation>
    <scope>NUCLEOTIDE SEQUENCE [LARGE SCALE GENOMIC DNA]</scope>
    <source>
        <strain evidence="8">ATCC 43766 / DSM 16922 / JCM 21250 / NBRC 16016 / NCTC 11634 / CL345/78</strain>
    </source>
</reference>
<dbReference type="CDD" id="cd07989">
    <property type="entry name" value="LPLAT_AGPAT-like"/>
    <property type="match status" value="1"/>
</dbReference>
<evidence type="ECO:0000313" key="7">
    <source>
        <dbReference type="EMBL" id="ADX66942.1"/>
    </source>
</evidence>
<dbReference type="eggNOG" id="COG0204">
    <property type="taxonomic scope" value="Bacteria"/>
</dbReference>
<gene>
    <name evidence="7" type="ordered locus">Weevi_0220</name>
</gene>
<protein>
    <submittedName>
        <fullName evidence="7">Phospholipid/glycerol acyltransferase</fullName>
    </submittedName>
</protein>
<dbReference type="HOGENOM" id="CLU_027938_6_4_10"/>
<dbReference type="Proteomes" id="UP000008641">
    <property type="component" value="Chromosome"/>
</dbReference>
<name>F0NXN5_WEEVC</name>
<dbReference type="GO" id="GO:0006654">
    <property type="term" value="P:phosphatidic acid biosynthetic process"/>
    <property type="evidence" value="ECO:0007669"/>
    <property type="project" value="TreeGrafter"/>
</dbReference>
<accession>F0NXN5</accession>
<dbReference type="RefSeq" id="WP_013597334.1">
    <property type="nucleotide sequence ID" value="NC_015144.1"/>
</dbReference>
<dbReference type="PANTHER" id="PTHR10434">
    <property type="entry name" value="1-ACYL-SN-GLYCEROL-3-PHOSPHATE ACYLTRANSFERASE"/>
    <property type="match status" value="1"/>
</dbReference>
<keyword evidence="4" id="KW-0443">Lipid metabolism</keyword>
<dbReference type="InterPro" id="IPR002123">
    <property type="entry name" value="Plipid/glycerol_acylTrfase"/>
</dbReference>
<sequence>MKILFAIPLSILFYLSFGSTLLLFHLIQFLSYNLGGYSAHHKSVKAMNWTLMLCTKILGTSYRFSGKESIPKNVPLIFVSNHQSMFDISPIEWYLSEFHPKFISKKELGKGIPSVSYNLQKGGSVLIDRKDGKSSILQIKKLATYIKQNNYSAVIFPEGTRSRDGVPKAFKESGLKVLCKYADNAYIVPITINNSWKMQQKKFPMNLGVKIQLQCHEPIAVAKKDFDQLLYQVENIITSSVENPKK</sequence>
<evidence type="ECO:0000256" key="3">
    <source>
        <dbReference type="ARBA" id="ARBA00022679"/>
    </source>
</evidence>
<keyword evidence="5 7" id="KW-0012">Acyltransferase</keyword>
<feature type="domain" description="Phospholipid/glycerol acyltransferase" evidence="6">
    <location>
        <begin position="76"/>
        <end position="195"/>
    </location>
</feature>
<dbReference type="Pfam" id="PF01553">
    <property type="entry name" value="Acyltransferase"/>
    <property type="match status" value="1"/>
</dbReference>
<dbReference type="EMBL" id="CP002455">
    <property type="protein sequence ID" value="ADX66942.1"/>
    <property type="molecule type" value="Genomic_DNA"/>
</dbReference>
<dbReference type="SUPFAM" id="SSF69593">
    <property type="entry name" value="Glycerol-3-phosphate (1)-acyltransferase"/>
    <property type="match status" value="1"/>
</dbReference>